<evidence type="ECO:0000313" key="1">
    <source>
        <dbReference type="EMBL" id="RDX70054.1"/>
    </source>
</evidence>
<evidence type="ECO:0000313" key="2">
    <source>
        <dbReference type="Proteomes" id="UP000257109"/>
    </source>
</evidence>
<proteinExistence type="predicted"/>
<keyword evidence="2" id="KW-1185">Reference proteome</keyword>
<feature type="non-terminal residue" evidence="1">
    <location>
        <position position="1"/>
    </location>
</feature>
<accession>A0A371EVL6</accession>
<name>A0A371EVL6_MUCPR</name>
<dbReference type="EMBL" id="QJKJ01011852">
    <property type="protein sequence ID" value="RDX70054.1"/>
    <property type="molecule type" value="Genomic_DNA"/>
</dbReference>
<reference evidence="1" key="1">
    <citation type="submission" date="2018-05" db="EMBL/GenBank/DDBJ databases">
        <title>Draft genome of Mucuna pruriens seed.</title>
        <authorList>
            <person name="Nnadi N.E."/>
            <person name="Vos R."/>
            <person name="Hasami M.H."/>
            <person name="Devisetty U.K."/>
            <person name="Aguiy J.C."/>
        </authorList>
    </citation>
    <scope>NUCLEOTIDE SEQUENCE [LARGE SCALE GENOMIC DNA]</scope>
    <source>
        <strain evidence="1">JCA_2017</strain>
    </source>
</reference>
<comment type="caution">
    <text evidence="1">The sequence shown here is derived from an EMBL/GenBank/DDBJ whole genome shotgun (WGS) entry which is preliminary data.</text>
</comment>
<organism evidence="1 2">
    <name type="scientific">Mucuna pruriens</name>
    <name type="common">Velvet bean</name>
    <name type="synonym">Dolichos pruriens</name>
    <dbReference type="NCBI Taxonomy" id="157652"/>
    <lineage>
        <taxon>Eukaryota</taxon>
        <taxon>Viridiplantae</taxon>
        <taxon>Streptophyta</taxon>
        <taxon>Embryophyta</taxon>
        <taxon>Tracheophyta</taxon>
        <taxon>Spermatophyta</taxon>
        <taxon>Magnoliopsida</taxon>
        <taxon>eudicotyledons</taxon>
        <taxon>Gunneridae</taxon>
        <taxon>Pentapetalae</taxon>
        <taxon>rosids</taxon>
        <taxon>fabids</taxon>
        <taxon>Fabales</taxon>
        <taxon>Fabaceae</taxon>
        <taxon>Papilionoideae</taxon>
        <taxon>50 kb inversion clade</taxon>
        <taxon>NPAAA clade</taxon>
        <taxon>indigoferoid/millettioid clade</taxon>
        <taxon>Phaseoleae</taxon>
        <taxon>Mucuna</taxon>
    </lineage>
</organism>
<dbReference type="OrthoDB" id="1744405at2759"/>
<protein>
    <submittedName>
        <fullName evidence="1">Uncharacterized protein</fullName>
    </submittedName>
</protein>
<dbReference type="AlphaFoldDB" id="A0A371EVL6"/>
<dbReference type="STRING" id="157652.A0A371EVL6"/>
<sequence length="153" mass="17244">MASLHSNRSKYTSTGEFGDSLGAFRDSVLGKLTREDEANRGLDLAGGNGRLLVVASKSRRFLSELLKDIVDEAVHDPHGLAGDPDVRVHLLQNLEYVNLVSLHTLRLLLLLFVARGRLLWYPLLRLRLLRRSLLRGLLLRRFLLTLGHGLMKQ</sequence>
<dbReference type="Proteomes" id="UP000257109">
    <property type="component" value="Unassembled WGS sequence"/>
</dbReference>
<gene>
    <name evidence="1" type="ORF">CR513_50743</name>
</gene>